<evidence type="ECO:0000313" key="2">
    <source>
        <dbReference type="Proteomes" id="UP000095280"/>
    </source>
</evidence>
<name>A0A1I8JDG8_9PLAT</name>
<evidence type="ECO:0000313" key="3">
    <source>
        <dbReference type="WBParaSite" id="maker-uti_cns_0046829-snap-gene-0.14-mRNA-1"/>
    </source>
</evidence>
<evidence type="ECO:0000256" key="1">
    <source>
        <dbReference type="SAM" id="MobiDB-lite"/>
    </source>
</evidence>
<accession>A0A1I8JDG8</accession>
<dbReference type="Proteomes" id="UP000095280">
    <property type="component" value="Unplaced"/>
</dbReference>
<dbReference type="WBParaSite" id="maker-uti_cns_0046829-snap-gene-0.14-mRNA-1">
    <property type="protein sequence ID" value="maker-uti_cns_0046829-snap-gene-0.14-mRNA-1"/>
    <property type="gene ID" value="maker-uti_cns_0046829-snap-gene-0.14"/>
</dbReference>
<feature type="region of interest" description="Disordered" evidence="1">
    <location>
        <begin position="599"/>
        <end position="623"/>
    </location>
</feature>
<proteinExistence type="predicted"/>
<keyword evidence="2" id="KW-1185">Reference proteome</keyword>
<dbReference type="AlphaFoldDB" id="A0A1I8JDG8"/>
<organism evidence="2 3">
    <name type="scientific">Macrostomum lignano</name>
    <dbReference type="NCBI Taxonomy" id="282301"/>
    <lineage>
        <taxon>Eukaryota</taxon>
        <taxon>Metazoa</taxon>
        <taxon>Spiralia</taxon>
        <taxon>Lophotrochozoa</taxon>
        <taxon>Platyhelminthes</taxon>
        <taxon>Rhabditophora</taxon>
        <taxon>Macrostomorpha</taxon>
        <taxon>Macrostomida</taxon>
        <taxon>Macrostomidae</taxon>
        <taxon>Macrostomum</taxon>
    </lineage>
</organism>
<reference evidence="3" key="1">
    <citation type="submission" date="2016-11" db="UniProtKB">
        <authorList>
            <consortium name="WormBaseParasite"/>
        </authorList>
    </citation>
    <scope>IDENTIFICATION</scope>
</reference>
<protein>
    <submittedName>
        <fullName evidence="3">NCOA7 protein</fullName>
    </submittedName>
</protein>
<sequence>VYVIEVSQCPVFQVKPKKQLALNRNSLDTELKHRKTQIQPSCLCLLKNGAERSKMPLDQQELQQCHRLNSQGNNNAQGSALIQEDQQPPANNSAAAGNDEAAAKAARKQAFLDKKLNDPRNLRMFTSDNNLLGPYWEHVTAADQRETFPPRDESGNLTSDERVQHKFAVELGQNIAKWHQQNKPVVCEYLLFLKDENLNLLKPQYSAIIKKCSRKSKCVILITNRILNKQVGKFKWIKYLIVQIQGPDYTMVKICNTMLERWFPEYRQRLVYNKQRFKFGIYTTENSVDNMELYFPFQRSNKCSINYGDMNCDTPYGATEQRTVLDSSWKQNNRLFAAGNLLPSNGPVKTAQAYVYAFHPLGTQDKFLFRSQFGVQEPPRNFTARSDIGYPNSSVCGPDFPGHPVCYDKVDSAAAATSDDVEEDETQEQEQEEEIMDASYFILSDKEMKAKFKLKKMKLIMNRRREWIFGDKQLGVPFPQVLLPTTSITESKAGSSKDDAKSKKGKKKIKPDAIIKNIRFINEDNIYLEYCFEKEHLKRNPISPYPRSLVPGRELAERINVTKIYIGPIKYDFVKDRREELNQRFQLLGQAIAEIPATSPVTEKAAKPKASGTKRPKKSGQAGLEKAVPIVSFNEFKEKLVQDAQVAGANPDDLLGKDRISAKNVDRVVPGWRSMVGREDSIFEEVKTRLNVFKSLKDKYSNVKGFFNPLFDPYEDIPTTEAKARVQPKVKRQIVKGINLSERNPQKVATVLDELMDVFKKEESQPRSTGN</sequence>